<keyword evidence="3" id="KW-1185">Reference proteome</keyword>
<accession>A0ABR1RJQ5</accession>
<evidence type="ECO:0000259" key="1">
    <source>
        <dbReference type="Pfam" id="PF25534"/>
    </source>
</evidence>
<evidence type="ECO:0000313" key="3">
    <source>
        <dbReference type="Proteomes" id="UP001396898"/>
    </source>
</evidence>
<name>A0ABR1RJQ5_9PEZI</name>
<protein>
    <recommendedName>
        <fullName evidence="1">DUF7918 domain-containing protein</fullName>
    </recommendedName>
</protein>
<dbReference type="Pfam" id="PF25534">
    <property type="entry name" value="DUF7918"/>
    <property type="match status" value="1"/>
</dbReference>
<evidence type="ECO:0000313" key="2">
    <source>
        <dbReference type="EMBL" id="KAK8013070.1"/>
    </source>
</evidence>
<dbReference type="EMBL" id="JAQQWI010000015">
    <property type="protein sequence ID" value="KAK8013070.1"/>
    <property type="molecule type" value="Genomic_DNA"/>
</dbReference>
<sequence length="192" mass="21793">MAVLDEVPGVGVVVRVRGRIAQEYPDRRTQPGPLPHRPPSTTIYIESFDDAEFSVEFAVDESNDFARDEGHYLKFALAVDGTRLKAVCDISREDVAVGHGRARNSLDRATSWDGQKVNCYVEKFRFPIVERDHRGGRYVVASKKDWGAIEVRVSRVVERQPAARPRRDLSLFDCIKVAEMARRGDDTTEFER</sequence>
<dbReference type="Proteomes" id="UP001396898">
    <property type="component" value="Unassembled WGS sequence"/>
</dbReference>
<dbReference type="InterPro" id="IPR057678">
    <property type="entry name" value="DUF7918"/>
</dbReference>
<organism evidence="2 3">
    <name type="scientific">Apiospora marii</name>
    <dbReference type="NCBI Taxonomy" id="335849"/>
    <lineage>
        <taxon>Eukaryota</taxon>
        <taxon>Fungi</taxon>
        <taxon>Dikarya</taxon>
        <taxon>Ascomycota</taxon>
        <taxon>Pezizomycotina</taxon>
        <taxon>Sordariomycetes</taxon>
        <taxon>Xylariomycetidae</taxon>
        <taxon>Amphisphaeriales</taxon>
        <taxon>Apiosporaceae</taxon>
        <taxon>Apiospora</taxon>
    </lineage>
</organism>
<feature type="domain" description="DUF7918" evidence="1">
    <location>
        <begin position="9"/>
        <end position="185"/>
    </location>
</feature>
<proteinExistence type="predicted"/>
<comment type="caution">
    <text evidence="2">The sequence shown here is derived from an EMBL/GenBank/DDBJ whole genome shotgun (WGS) entry which is preliminary data.</text>
</comment>
<reference evidence="2 3" key="1">
    <citation type="submission" date="2023-01" db="EMBL/GenBank/DDBJ databases">
        <title>Analysis of 21 Apiospora genomes using comparative genomics revels a genus with tremendous synthesis potential of carbohydrate active enzymes and secondary metabolites.</title>
        <authorList>
            <person name="Sorensen T."/>
        </authorList>
    </citation>
    <scope>NUCLEOTIDE SEQUENCE [LARGE SCALE GENOMIC DNA]</scope>
    <source>
        <strain evidence="2 3">CBS 20057</strain>
    </source>
</reference>
<gene>
    <name evidence="2" type="ORF">PG991_010445</name>
</gene>